<dbReference type="Gene3D" id="3.90.550.10">
    <property type="entry name" value="Spore Coat Polysaccharide Biosynthesis Protein SpsA, Chain A"/>
    <property type="match status" value="1"/>
</dbReference>
<organism evidence="1 2">
    <name type="scientific">Luteolibacter luteus</name>
    <dbReference type="NCBI Taxonomy" id="2728835"/>
    <lineage>
        <taxon>Bacteria</taxon>
        <taxon>Pseudomonadati</taxon>
        <taxon>Verrucomicrobiota</taxon>
        <taxon>Verrucomicrobiia</taxon>
        <taxon>Verrucomicrobiales</taxon>
        <taxon>Verrucomicrobiaceae</taxon>
        <taxon>Luteolibacter</taxon>
    </lineage>
</organism>
<protein>
    <submittedName>
        <fullName evidence="1">Nucleotide-diphospho-sugar transferase</fullName>
    </submittedName>
</protein>
<dbReference type="InterPro" id="IPR029044">
    <property type="entry name" value="Nucleotide-diphossugar_trans"/>
</dbReference>
<proteinExistence type="predicted"/>
<reference evidence="1 2" key="1">
    <citation type="submission" date="2020-04" db="EMBL/GenBank/DDBJ databases">
        <title>Luteolibacter sp. G-1-1-1 isolated from soil.</title>
        <authorList>
            <person name="Dahal R.H."/>
        </authorList>
    </citation>
    <scope>NUCLEOTIDE SEQUENCE [LARGE SCALE GENOMIC DNA]</scope>
    <source>
        <strain evidence="1 2">G-1-1-1</strain>
    </source>
</reference>
<evidence type="ECO:0000313" key="2">
    <source>
        <dbReference type="Proteomes" id="UP000501812"/>
    </source>
</evidence>
<accession>A0A858RC33</accession>
<dbReference type="EMBL" id="CP051774">
    <property type="protein sequence ID" value="QJE94586.1"/>
    <property type="molecule type" value="Genomic_DNA"/>
</dbReference>
<keyword evidence="1" id="KW-0808">Transferase</keyword>
<gene>
    <name evidence="1" type="ORF">HHL09_01905</name>
</gene>
<evidence type="ECO:0000313" key="1">
    <source>
        <dbReference type="EMBL" id="QJE94586.1"/>
    </source>
</evidence>
<dbReference type="Proteomes" id="UP000501812">
    <property type="component" value="Chromosome"/>
</dbReference>
<dbReference type="RefSeq" id="WP_169452807.1">
    <property type="nucleotide sequence ID" value="NZ_CP051774.1"/>
</dbReference>
<keyword evidence="2" id="KW-1185">Reference proteome</keyword>
<name>A0A858RC33_9BACT</name>
<dbReference type="AlphaFoldDB" id="A0A858RC33"/>
<dbReference type="GO" id="GO:0016740">
    <property type="term" value="F:transferase activity"/>
    <property type="evidence" value="ECO:0007669"/>
    <property type="project" value="UniProtKB-KW"/>
</dbReference>
<sequence length="316" mass="36054">MPRKPPVLLISFNRPHLSQRVFERIRIYQPDRLYLAVDGPRAEETHPRDAAGVAACKDLAQAVDWPCEVFTRFSDVNQGCGRGVSNAITWMFEQESHGIILEDDCVPEPTFFDYCADLLDRYRDHPQVMHVSGNNFGGEGTAEACAPFSYAFTRYADLWGWATWARAWAHFRYQIPPPAEVPKSHFIQEGVDRYRQYAQRDRVLSTRQKTSMWGYQWQYAVLKNRGLCAAPAVNQISNTGFGEEATHTTGSGSLHAANVPTTPLTFPLSHPPEVVVSPRYNRIYADNVLGTTGRYRKRYLKRWIRTLLIPGYVPKK</sequence>
<dbReference type="SUPFAM" id="SSF53448">
    <property type="entry name" value="Nucleotide-diphospho-sugar transferases"/>
    <property type="match status" value="1"/>
</dbReference>
<dbReference type="KEGG" id="luo:HHL09_01905"/>